<evidence type="ECO:0000313" key="1">
    <source>
        <dbReference type="EMBL" id="GAA1606876.1"/>
    </source>
</evidence>
<accession>A0ABP4QBN8</accession>
<comment type="caution">
    <text evidence="1">The sequence shown here is derived from an EMBL/GenBank/DDBJ whole genome shotgun (WGS) entry which is preliminary data.</text>
</comment>
<organism evidence="1 2">
    <name type="scientific">Kribbella hippodromi</name>
    <dbReference type="NCBI Taxonomy" id="434347"/>
    <lineage>
        <taxon>Bacteria</taxon>
        <taxon>Bacillati</taxon>
        <taxon>Actinomycetota</taxon>
        <taxon>Actinomycetes</taxon>
        <taxon>Propionibacteriales</taxon>
        <taxon>Kribbellaceae</taxon>
        <taxon>Kribbella</taxon>
    </lineage>
</organism>
<keyword evidence="2" id="KW-1185">Reference proteome</keyword>
<evidence type="ECO:0000313" key="2">
    <source>
        <dbReference type="Proteomes" id="UP001501705"/>
    </source>
</evidence>
<dbReference type="EMBL" id="BAAAPH010000040">
    <property type="protein sequence ID" value="GAA1606876.1"/>
    <property type="molecule type" value="Genomic_DNA"/>
</dbReference>
<sequence>MTDIAACERLLVRLVAANWDDDAAALRHAASRGLLAAEYLRRMAVWADALAVPEKWPFFDLAVTFDPSVETDPVWMQRLEAGIGHRLGTMSTKVVTDMFGWASLGDRTKERFPTFEDPYEPMVQLFERGGEIWPGHREIEFYGGSLPFRGIAERMAQVPFEIDAVSLVKVDEEERVRAEQSRARRAAKPAE</sequence>
<gene>
    <name evidence="1" type="ORF">GCM10009804_73580</name>
</gene>
<name>A0ABP4QBN8_9ACTN</name>
<reference evidence="2" key="1">
    <citation type="journal article" date="2019" name="Int. J. Syst. Evol. Microbiol.">
        <title>The Global Catalogue of Microorganisms (GCM) 10K type strain sequencing project: providing services to taxonomists for standard genome sequencing and annotation.</title>
        <authorList>
            <consortium name="The Broad Institute Genomics Platform"/>
            <consortium name="The Broad Institute Genome Sequencing Center for Infectious Disease"/>
            <person name="Wu L."/>
            <person name="Ma J."/>
        </authorList>
    </citation>
    <scope>NUCLEOTIDE SEQUENCE [LARGE SCALE GENOMIC DNA]</scope>
    <source>
        <strain evidence="2">JCM 15572</strain>
    </source>
</reference>
<dbReference type="Proteomes" id="UP001501705">
    <property type="component" value="Unassembled WGS sequence"/>
</dbReference>
<protein>
    <submittedName>
        <fullName evidence="1">Uncharacterized protein</fullName>
    </submittedName>
</protein>
<proteinExistence type="predicted"/>